<dbReference type="CDD" id="cd00555">
    <property type="entry name" value="Maf"/>
    <property type="match status" value="1"/>
</dbReference>
<organism evidence="5 6">
    <name type="scientific">Roseomonas gilardii</name>
    <dbReference type="NCBI Taxonomy" id="257708"/>
    <lineage>
        <taxon>Bacteria</taxon>
        <taxon>Pseudomonadati</taxon>
        <taxon>Pseudomonadota</taxon>
        <taxon>Alphaproteobacteria</taxon>
        <taxon>Acetobacterales</taxon>
        <taxon>Roseomonadaceae</taxon>
        <taxon>Roseomonas</taxon>
    </lineage>
</organism>
<protein>
    <recommendedName>
        <fullName evidence="4">Nucleoside triphosphate pyrophosphatase</fullName>
        <ecNumber evidence="4">3.6.1.9</ecNumber>
    </recommendedName>
    <alternativeName>
        <fullName evidence="4">Nucleotide pyrophosphatase</fullName>
        <shortName evidence="4">Nucleotide PPase</shortName>
    </alternativeName>
</protein>
<comment type="function">
    <text evidence="4">Nucleoside triphosphate pyrophosphatase. May have a dual role in cell division arrest and in preventing the incorporation of modified nucleotides into cellular nucleic acids.</text>
</comment>
<dbReference type="AlphaFoldDB" id="A0A1L7AJF1"/>
<proteinExistence type="inferred from homology"/>
<evidence type="ECO:0000256" key="3">
    <source>
        <dbReference type="ARBA" id="ARBA00023080"/>
    </source>
</evidence>
<keyword evidence="2 4" id="KW-0378">Hydrolase</keyword>
<evidence type="ECO:0000313" key="5">
    <source>
        <dbReference type="EMBL" id="APT58820.1"/>
    </source>
</evidence>
<comment type="subcellular location">
    <subcellularLocation>
        <location evidence="4">Cytoplasm</location>
    </subcellularLocation>
</comment>
<dbReference type="EMBL" id="CP015583">
    <property type="protein sequence ID" value="APT58820.1"/>
    <property type="molecule type" value="Genomic_DNA"/>
</dbReference>
<dbReference type="PANTHER" id="PTHR43213">
    <property type="entry name" value="BIFUNCTIONAL DTTP/UTP PYROPHOSPHATASE/METHYLTRANSFERASE PROTEIN-RELATED"/>
    <property type="match status" value="1"/>
</dbReference>
<feature type="active site" description="Proton acceptor" evidence="4">
    <location>
        <position position="85"/>
    </location>
</feature>
<dbReference type="RefSeq" id="WP_075799571.1">
    <property type="nucleotide sequence ID" value="NZ_CP015583.1"/>
</dbReference>
<dbReference type="HAMAP" id="MF_00528">
    <property type="entry name" value="Maf"/>
    <property type="match status" value="1"/>
</dbReference>
<dbReference type="STRING" id="257708.RGI145_18600"/>
<dbReference type="GO" id="GO:0009117">
    <property type="term" value="P:nucleotide metabolic process"/>
    <property type="evidence" value="ECO:0007669"/>
    <property type="project" value="UniProtKB-KW"/>
</dbReference>
<dbReference type="SUPFAM" id="SSF52972">
    <property type="entry name" value="ITPase-like"/>
    <property type="match status" value="1"/>
</dbReference>
<dbReference type="Pfam" id="PF02545">
    <property type="entry name" value="Maf"/>
    <property type="match status" value="1"/>
</dbReference>
<evidence type="ECO:0000256" key="1">
    <source>
        <dbReference type="ARBA" id="ARBA00001968"/>
    </source>
</evidence>
<dbReference type="Gene3D" id="3.90.950.10">
    <property type="match status" value="1"/>
</dbReference>
<comment type="caution">
    <text evidence="4">Lacks conserved residue(s) required for the propagation of feature annotation.</text>
</comment>
<dbReference type="PIRSF" id="PIRSF006305">
    <property type="entry name" value="Maf"/>
    <property type="match status" value="1"/>
</dbReference>
<dbReference type="GO" id="GO:0047429">
    <property type="term" value="F:nucleoside triphosphate diphosphatase activity"/>
    <property type="evidence" value="ECO:0007669"/>
    <property type="project" value="UniProtKB-EC"/>
</dbReference>
<comment type="cofactor">
    <cofactor evidence="1 4">
        <name>a divalent metal cation</name>
        <dbReference type="ChEBI" id="CHEBI:60240"/>
    </cofactor>
</comment>
<reference evidence="5 6" key="1">
    <citation type="submission" date="2016-05" db="EMBL/GenBank/DDBJ databases">
        <title>Complete Genome and Methylome Analysis of Psychrotrophic Bacterial Isolates from Antarctic Lake Untersee.</title>
        <authorList>
            <person name="Fomenkov A."/>
            <person name="Akimov V.N."/>
            <person name="Vasilyeva L.V."/>
            <person name="Andersen D."/>
            <person name="Vincze T."/>
            <person name="Roberts R.J."/>
        </authorList>
    </citation>
    <scope>NUCLEOTIDE SEQUENCE [LARGE SCALE GENOMIC DNA]</scope>
    <source>
        <strain evidence="5 6">U14-5</strain>
    </source>
</reference>
<dbReference type="KEGG" id="rgi:RGI145_18600"/>
<dbReference type="eggNOG" id="COG0424">
    <property type="taxonomic scope" value="Bacteria"/>
</dbReference>
<keyword evidence="3 4" id="KW-0546">Nucleotide metabolism</keyword>
<accession>A0A1L7AJF1</accession>
<dbReference type="PANTHER" id="PTHR43213:SF5">
    <property type="entry name" value="BIFUNCTIONAL DTTP_UTP PYROPHOSPHATASE_METHYLTRANSFERASE PROTEIN-RELATED"/>
    <property type="match status" value="1"/>
</dbReference>
<dbReference type="InterPro" id="IPR003697">
    <property type="entry name" value="Maf-like"/>
</dbReference>
<dbReference type="Proteomes" id="UP000185494">
    <property type="component" value="Chromosome 1"/>
</dbReference>
<gene>
    <name evidence="5" type="ORF">RGI145_18600</name>
</gene>
<evidence type="ECO:0000256" key="2">
    <source>
        <dbReference type="ARBA" id="ARBA00022801"/>
    </source>
</evidence>
<name>A0A1L7AJF1_9PROT</name>
<sequence length="212" mass="23326">MIQSENPAIVLASASASRTALLRAAGLRFEAVAAAVDEESIKLSCQAEGIPPGEAAMMLAEAKARRVADRLARQGAPDVLVIGGDQLLTCHTEEGERWFDKPRDLGEVRSHLETLRNREHRLHTAVLCWRNGVRIWQHLAVSRLTMRDFSDTFLDAYLAEEGTQAMASVGAYRLEGPGIQLFRKVEGEHSAILGLPLLPLLDFLRQHGVLGR</sequence>
<evidence type="ECO:0000313" key="6">
    <source>
        <dbReference type="Proteomes" id="UP000185494"/>
    </source>
</evidence>
<comment type="catalytic activity">
    <reaction evidence="4">
        <text>a 2'-deoxyribonucleoside 5'-triphosphate + H2O = a 2'-deoxyribonucleoside 5'-phosphate + diphosphate + H(+)</text>
        <dbReference type="Rhea" id="RHEA:44644"/>
        <dbReference type="ChEBI" id="CHEBI:15377"/>
        <dbReference type="ChEBI" id="CHEBI:15378"/>
        <dbReference type="ChEBI" id="CHEBI:33019"/>
        <dbReference type="ChEBI" id="CHEBI:61560"/>
        <dbReference type="ChEBI" id="CHEBI:65317"/>
        <dbReference type="EC" id="3.6.1.9"/>
    </reaction>
</comment>
<dbReference type="GO" id="GO:0005737">
    <property type="term" value="C:cytoplasm"/>
    <property type="evidence" value="ECO:0007669"/>
    <property type="project" value="UniProtKB-SubCell"/>
</dbReference>
<keyword evidence="4" id="KW-0963">Cytoplasm</keyword>
<comment type="similarity">
    <text evidence="4">Belongs to the Maf family.</text>
</comment>
<dbReference type="InterPro" id="IPR029001">
    <property type="entry name" value="ITPase-like_fam"/>
</dbReference>
<comment type="catalytic activity">
    <reaction evidence="4">
        <text>a ribonucleoside 5'-triphosphate + H2O = a ribonucleoside 5'-phosphate + diphosphate + H(+)</text>
        <dbReference type="Rhea" id="RHEA:23996"/>
        <dbReference type="ChEBI" id="CHEBI:15377"/>
        <dbReference type="ChEBI" id="CHEBI:15378"/>
        <dbReference type="ChEBI" id="CHEBI:33019"/>
        <dbReference type="ChEBI" id="CHEBI:58043"/>
        <dbReference type="ChEBI" id="CHEBI:61557"/>
        <dbReference type="EC" id="3.6.1.9"/>
    </reaction>
</comment>
<dbReference type="EC" id="3.6.1.9" evidence="4"/>
<evidence type="ECO:0000256" key="4">
    <source>
        <dbReference type="HAMAP-Rule" id="MF_00528"/>
    </source>
</evidence>